<proteinExistence type="predicted"/>
<keyword evidence="3" id="KW-0695">RNA-directed DNA polymerase</keyword>
<dbReference type="InterPro" id="IPR012337">
    <property type="entry name" value="RNaseH-like_sf"/>
</dbReference>
<dbReference type="AlphaFoldDB" id="A0A699H5Z6"/>
<sequence length="953" mass="108228">MTGGLSRGTLEDNIGATPVGSIESTSGGPLKIDTETPRTKTNPSTRKQIEVHLSALRSLLKEHNEKGNVSPIHLNFDDVEDPTRIWMVQTSYDETTEPEDHLSRFSFAANSREWHMPIWHRMFQQTLDGSARGWFENLTQRSIDCLQGMVDHRNRLYHGALEVMKISSFMDAHKCLELAKRYSDKVPKMTNEMMTRLDDFVRQKKPSLARCYQKGKRREHPGGQWFQSAKGRIGSIWEDTGLIDEETKEETCSTLGTGWHQPQLNLQPPRPTQLPPKKENQDKYYDYHEEKGHYTNDCFQLRRQLEMALESGKLNHLIKDAPQTSLIEAVMEGYLLRLRETQMDLVGFARGVVKPLGKLKLEVVFEDGGLFSFLDNTLHGKILHPKGVATLVTRSAIISECQRLERKQMVKNEVNKKVNQVKEVPTGVDLTEQTLVNLAYPNQLITIEGSLSKQCKNQLRMLLNGSMDVFAWEFANMTRIPRRVIEHSLNANPSMEPVSYKKRVMASDRTQAVSKEVEESNWRMCIDFKNINSACPNDNYPLPDIDEKIESIVGFRYKCFLDAYKGYHQNAGATYQRLVDIAFQSQIGRNLEAYVDDVVIKSNDAKVLIEDIVEAFDNLRRINIKLNLKNPPSPDSEIDAEPEWKVGCIKKCERGILRDEKGHSGAATTNHLGKEGNVIRIHSSGNRGRKRRATSRKKWEAMSNTLRQQDIKRGREELHPVGKLGPVIVTHVQETTKLAKYSVELGAYNIIYEPRSTMKGHILAKFLSEALVGTPVEEFFRLPTKPPSQDDMERWTLFTDGASNSKGFGAGLVLISPSGIKFTYALRLSFANMNNEAEYQALLAGLRMARKMKVRSIDVKVDSKLASQINGSYMASSTSMIKYLTTTKECIVKFETFAIQNIPRNLNQKADILSKLATIAFDHLTKKVLVEVLAERSTDQKEVGEIMEEEEDN</sequence>
<dbReference type="GO" id="GO:0003676">
    <property type="term" value="F:nucleic acid binding"/>
    <property type="evidence" value="ECO:0007669"/>
    <property type="project" value="InterPro"/>
</dbReference>
<dbReference type="InterPro" id="IPR036397">
    <property type="entry name" value="RNaseH_sf"/>
</dbReference>
<dbReference type="InterPro" id="IPR043502">
    <property type="entry name" value="DNA/RNA_pol_sf"/>
</dbReference>
<dbReference type="CDD" id="cd01647">
    <property type="entry name" value="RT_LTR"/>
    <property type="match status" value="1"/>
</dbReference>
<feature type="compositionally biased region" description="Polar residues" evidence="1">
    <location>
        <begin position="255"/>
        <end position="266"/>
    </location>
</feature>
<accession>A0A699H5Z6</accession>
<dbReference type="Gene3D" id="3.30.70.270">
    <property type="match status" value="1"/>
</dbReference>
<reference evidence="3" key="1">
    <citation type="journal article" date="2019" name="Sci. Rep.">
        <title>Draft genome of Tanacetum cinerariifolium, the natural source of mosquito coil.</title>
        <authorList>
            <person name="Yamashiro T."/>
            <person name="Shiraishi A."/>
            <person name="Satake H."/>
            <person name="Nakayama K."/>
        </authorList>
    </citation>
    <scope>NUCLEOTIDE SEQUENCE</scope>
</reference>
<evidence type="ECO:0000313" key="3">
    <source>
        <dbReference type="EMBL" id="GEX36258.1"/>
    </source>
</evidence>
<feature type="domain" description="RNase H type-1" evidence="2">
    <location>
        <begin position="800"/>
        <end position="916"/>
    </location>
</feature>
<evidence type="ECO:0000259" key="2">
    <source>
        <dbReference type="Pfam" id="PF13456"/>
    </source>
</evidence>
<dbReference type="PANTHER" id="PTHR48475:SF1">
    <property type="entry name" value="RNASE H TYPE-1 DOMAIN-CONTAINING PROTEIN"/>
    <property type="match status" value="1"/>
</dbReference>
<protein>
    <submittedName>
        <fullName evidence="3">Reverse transcriptase domain-containing protein</fullName>
    </submittedName>
</protein>
<keyword evidence="3" id="KW-0808">Transferase</keyword>
<organism evidence="3">
    <name type="scientific">Tanacetum cinerariifolium</name>
    <name type="common">Dalmatian daisy</name>
    <name type="synonym">Chrysanthemum cinerariifolium</name>
    <dbReference type="NCBI Taxonomy" id="118510"/>
    <lineage>
        <taxon>Eukaryota</taxon>
        <taxon>Viridiplantae</taxon>
        <taxon>Streptophyta</taxon>
        <taxon>Embryophyta</taxon>
        <taxon>Tracheophyta</taxon>
        <taxon>Spermatophyta</taxon>
        <taxon>Magnoliopsida</taxon>
        <taxon>eudicotyledons</taxon>
        <taxon>Gunneridae</taxon>
        <taxon>Pentapetalae</taxon>
        <taxon>asterids</taxon>
        <taxon>campanulids</taxon>
        <taxon>Asterales</taxon>
        <taxon>Asteraceae</taxon>
        <taxon>Asteroideae</taxon>
        <taxon>Anthemideae</taxon>
        <taxon>Anthemidinae</taxon>
        <taxon>Tanacetum</taxon>
    </lineage>
</organism>
<feature type="region of interest" description="Disordered" evidence="1">
    <location>
        <begin position="255"/>
        <end position="280"/>
    </location>
</feature>
<dbReference type="GO" id="GO:0003964">
    <property type="term" value="F:RNA-directed DNA polymerase activity"/>
    <property type="evidence" value="ECO:0007669"/>
    <property type="project" value="UniProtKB-KW"/>
</dbReference>
<gene>
    <name evidence="3" type="ORF">Tci_308233</name>
</gene>
<dbReference type="Pfam" id="PF13456">
    <property type="entry name" value="RVT_3"/>
    <property type="match status" value="1"/>
</dbReference>
<feature type="region of interest" description="Disordered" evidence="1">
    <location>
        <begin position="1"/>
        <end position="45"/>
    </location>
</feature>
<dbReference type="GO" id="GO:0004523">
    <property type="term" value="F:RNA-DNA hybrid ribonuclease activity"/>
    <property type="evidence" value="ECO:0007669"/>
    <property type="project" value="InterPro"/>
</dbReference>
<dbReference type="InterPro" id="IPR002156">
    <property type="entry name" value="RNaseH_domain"/>
</dbReference>
<dbReference type="CDD" id="cd09279">
    <property type="entry name" value="RNase_HI_like"/>
    <property type="match status" value="1"/>
</dbReference>
<name>A0A699H5Z6_TANCI</name>
<dbReference type="Gene3D" id="3.30.420.10">
    <property type="entry name" value="Ribonuclease H-like superfamily/Ribonuclease H"/>
    <property type="match status" value="1"/>
</dbReference>
<comment type="caution">
    <text evidence="3">The sequence shown here is derived from an EMBL/GenBank/DDBJ whole genome shotgun (WGS) entry which is preliminary data.</text>
</comment>
<keyword evidence="3" id="KW-0548">Nucleotidyltransferase</keyword>
<dbReference type="EMBL" id="BKCJ010103932">
    <property type="protein sequence ID" value="GEX36258.1"/>
    <property type="molecule type" value="Genomic_DNA"/>
</dbReference>
<dbReference type="SUPFAM" id="SSF56672">
    <property type="entry name" value="DNA/RNA polymerases"/>
    <property type="match status" value="1"/>
</dbReference>
<dbReference type="InterPro" id="IPR043128">
    <property type="entry name" value="Rev_trsase/Diguanyl_cyclase"/>
</dbReference>
<evidence type="ECO:0000256" key="1">
    <source>
        <dbReference type="SAM" id="MobiDB-lite"/>
    </source>
</evidence>
<dbReference type="PANTHER" id="PTHR48475">
    <property type="entry name" value="RIBONUCLEASE H"/>
    <property type="match status" value="1"/>
</dbReference>
<dbReference type="SUPFAM" id="SSF53098">
    <property type="entry name" value="Ribonuclease H-like"/>
    <property type="match status" value="1"/>
</dbReference>